<reference evidence="2 3" key="1">
    <citation type="journal article" date="2014" name="Agronomy (Basel)">
        <title>A Draft Genome Sequence for Ensete ventricosum, the Drought-Tolerant Tree Against Hunger.</title>
        <authorList>
            <person name="Harrison J."/>
            <person name="Moore K.A."/>
            <person name="Paszkiewicz K."/>
            <person name="Jones T."/>
            <person name="Grant M."/>
            <person name="Ambacheew D."/>
            <person name="Muzemil S."/>
            <person name="Studholme D.J."/>
        </authorList>
    </citation>
    <scope>NUCLEOTIDE SEQUENCE [LARGE SCALE GENOMIC DNA]</scope>
</reference>
<feature type="region of interest" description="Disordered" evidence="1">
    <location>
        <begin position="63"/>
        <end position="91"/>
    </location>
</feature>
<sequence>MASTTTADSLRVDREKDWDFHLRSLSSNARDSSSASDPASDPYILQSVCLRAPYLLPFDSASSRLSRQEDLRDRQRRGIGGAGGAGIPTNQQALPTMRLGSAAVTDIQWGSFAGGCWLGRLSSILGTSEPLVL</sequence>
<gene>
    <name evidence="2" type="ORF">B296_00014471</name>
</gene>
<evidence type="ECO:0000313" key="2">
    <source>
        <dbReference type="EMBL" id="RRT72223.1"/>
    </source>
</evidence>
<proteinExistence type="predicted"/>
<evidence type="ECO:0000313" key="3">
    <source>
        <dbReference type="Proteomes" id="UP000287651"/>
    </source>
</evidence>
<organism evidence="2 3">
    <name type="scientific">Ensete ventricosum</name>
    <name type="common">Abyssinian banana</name>
    <name type="synonym">Musa ensete</name>
    <dbReference type="NCBI Taxonomy" id="4639"/>
    <lineage>
        <taxon>Eukaryota</taxon>
        <taxon>Viridiplantae</taxon>
        <taxon>Streptophyta</taxon>
        <taxon>Embryophyta</taxon>
        <taxon>Tracheophyta</taxon>
        <taxon>Spermatophyta</taxon>
        <taxon>Magnoliopsida</taxon>
        <taxon>Liliopsida</taxon>
        <taxon>Zingiberales</taxon>
        <taxon>Musaceae</taxon>
        <taxon>Ensete</taxon>
    </lineage>
</organism>
<comment type="caution">
    <text evidence="2">The sequence shown here is derived from an EMBL/GenBank/DDBJ whole genome shotgun (WGS) entry which is preliminary data.</text>
</comment>
<evidence type="ECO:0000256" key="1">
    <source>
        <dbReference type="SAM" id="MobiDB-lite"/>
    </source>
</evidence>
<dbReference type="EMBL" id="AMZH03003470">
    <property type="protein sequence ID" value="RRT72223.1"/>
    <property type="molecule type" value="Genomic_DNA"/>
</dbReference>
<dbReference type="AlphaFoldDB" id="A0A427A7P2"/>
<name>A0A427A7P2_ENSVE</name>
<accession>A0A427A7P2</accession>
<dbReference type="Proteomes" id="UP000287651">
    <property type="component" value="Unassembled WGS sequence"/>
</dbReference>
<protein>
    <submittedName>
        <fullName evidence="2">Uncharacterized protein</fullName>
    </submittedName>
</protein>